<keyword evidence="2" id="KW-1185">Reference proteome</keyword>
<evidence type="ECO:0000313" key="2">
    <source>
        <dbReference type="Proteomes" id="UP001500021"/>
    </source>
</evidence>
<accession>A0ABN1L4B9</accession>
<reference evidence="1 2" key="1">
    <citation type="journal article" date="2019" name="Int. J. Syst. Evol. Microbiol.">
        <title>The Global Catalogue of Microorganisms (GCM) 10K type strain sequencing project: providing services to taxonomists for standard genome sequencing and annotation.</title>
        <authorList>
            <consortium name="The Broad Institute Genomics Platform"/>
            <consortium name="The Broad Institute Genome Sequencing Center for Infectious Disease"/>
            <person name="Wu L."/>
            <person name="Ma J."/>
        </authorList>
    </citation>
    <scope>NUCLEOTIDE SEQUENCE [LARGE SCALE GENOMIC DNA]</scope>
    <source>
        <strain evidence="1 2">JCM 15608</strain>
    </source>
</reference>
<protein>
    <submittedName>
        <fullName evidence="1">Uncharacterized protein</fullName>
    </submittedName>
</protein>
<dbReference type="EMBL" id="BAAAFA010000002">
    <property type="protein sequence ID" value="GAA0813274.1"/>
    <property type="molecule type" value="Genomic_DNA"/>
</dbReference>
<dbReference type="Proteomes" id="UP001500021">
    <property type="component" value="Unassembled WGS sequence"/>
</dbReference>
<name>A0ABN1L4B9_9GAMM</name>
<sequence>MFSCDSAALFVFRTRASNKTITINDNDKYENVREYYATHTKHINTVTFFYYSACLAIGKPGK</sequence>
<proteinExistence type="predicted"/>
<evidence type="ECO:0000313" key="1">
    <source>
        <dbReference type="EMBL" id="GAA0813274.1"/>
    </source>
</evidence>
<comment type="caution">
    <text evidence="1">The sequence shown here is derived from an EMBL/GenBank/DDBJ whole genome shotgun (WGS) entry which is preliminary data.</text>
</comment>
<gene>
    <name evidence="1" type="ORF">GCM10009111_08420</name>
</gene>
<organism evidence="1 2">
    <name type="scientific">Colwellia asteriadis</name>
    <dbReference type="NCBI Taxonomy" id="517723"/>
    <lineage>
        <taxon>Bacteria</taxon>
        <taxon>Pseudomonadati</taxon>
        <taxon>Pseudomonadota</taxon>
        <taxon>Gammaproteobacteria</taxon>
        <taxon>Alteromonadales</taxon>
        <taxon>Colwelliaceae</taxon>
        <taxon>Colwellia</taxon>
    </lineage>
</organism>